<evidence type="ECO:0000313" key="3">
    <source>
        <dbReference type="Proteomes" id="UP000183995"/>
    </source>
</evidence>
<dbReference type="InterPro" id="IPR013328">
    <property type="entry name" value="6PGD_dom2"/>
</dbReference>
<dbReference type="Gene3D" id="1.10.1040.10">
    <property type="entry name" value="N-(1-d-carboxylethyl)-l-norvaline Dehydrogenase, domain 2"/>
    <property type="match status" value="1"/>
</dbReference>
<accession>A0A1M5U5L9</accession>
<dbReference type="AlphaFoldDB" id="A0A1M5U5L9"/>
<feature type="domain" description="Ketopantoate reductase N-terminal" evidence="1">
    <location>
        <begin position="3"/>
        <end position="130"/>
    </location>
</feature>
<reference evidence="2 3" key="1">
    <citation type="submission" date="2016-11" db="EMBL/GenBank/DDBJ databases">
        <authorList>
            <person name="Jaros S."/>
            <person name="Januszkiewicz K."/>
            <person name="Wedrychowicz H."/>
        </authorList>
    </citation>
    <scope>NUCLEOTIDE SEQUENCE [LARGE SCALE GENOMIC DNA]</scope>
    <source>
        <strain evidence="2 3">DSM 10068</strain>
    </source>
</reference>
<dbReference type="Gene3D" id="3.40.50.720">
    <property type="entry name" value="NAD(P)-binding Rossmann-like Domain"/>
    <property type="match status" value="1"/>
</dbReference>
<name>A0A1M5U5L9_9FIRM</name>
<dbReference type="InterPro" id="IPR013332">
    <property type="entry name" value="KPR_N"/>
</dbReference>
<dbReference type="PANTHER" id="PTHR21708">
    <property type="entry name" value="PROBABLE 2-DEHYDROPANTOATE 2-REDUCTASE"/>
    <property type="match status" value="1"/>
</dbReference>
<protein>
    <submittedName>
        <fullName evidence="2">2-dehydropantoate 2-reductase</fullName>
    </submittedName>
</protein>
<evidence type="ECO:0000313" key="2">
    <source>
        <dbReference type="EMBL" id="SHH58249.1"/>
    </source>
</evidence>
<dbReference type="EMBL" id="FQXV01000001">
    <property type="protein sequence ID" value="SHH58249.1"/>
    <property type="molecule type" value="Genomic_DNA"/>
</dbReference>
<sequence length="310" mass="35108">MKILFFGRGTIGTQYAWAFENAGHTVEFYVREGRKAQYGSYVNLEIWDARRSKKDRIVKEKWPIVMHEEINENHGYDLIFMSVNPEQVSSAVKYLAPRVGNATVLFFNNFWRDPQSAVQPIPLSQIVYGFPGAGGGFEGNTLYGGLYKTVQFGTFEPEPTKRDLEVRKLFVEAGFKIMVQKDVKSWLWNHFAFNAAMEVEVLKSGSFEKVISSREALDGLSRNLKEMIPVLKAKGSKLDFLTNVLSGLPPKVVSFLTSHVVFSPKSMSYALVAHNHFKVGYAVQEVITDARKYGIKAPRLYDVESLITEQ</sequence>
<dbReference type="OrthoDB" id="9793586at2"/>
<dbReference type="SUPFAM" id="SSF51735">
    <property type="entry name" value="NAD(P)-binding Rossmann-fold domains"/>
    <property type="match status" value="1"/>
</dbReference>
<dbReference type="InterPro" id="IPR036291">
    <property type="entry name" value="NAD(P)-bd_dom_sf"/>
</dbReference>
<dbReference type="GO" id="GO:0005737">
    <property type="term" value="C:cytoplasm"/>
    <property type="evidence" value="ECO:0007669"/>
    <property type="project" value="TreeGrafter"/>
</dbReference>
<evidence type="ECO:0000259" key="1">
    <source>
        <dbReference type="Pfam" id="PF02558"/>
    </source>
</evidence>
<dbReference type="STRING" id="1123282.SAMN02745823_00367"/>
<keyword evidence="3" id="KW-1185">Reference proteome</keyword>
<organism evidence="2 3">
    <name type="scientific">Sporobacter termitidis DSM 10068</name>
    <dbReference type="NCBI Taxonomy" id="1123282"/>
    <lineage>
        <taxon>Bacteria</taxon>
        <taxon>Bacillati</taxon>
        <taxon>Bacillota</taxon>
        <taxon>Clostridia</taxon>
        <taxon>Eubacteriales</taxon>
        <taxon>Oscillospiraceae</taxon>
        <taxon>Sporobacter</taxon>
    </lineage>
</organism>
<dbReference type="InterPro" id="IPR051402">
    <property type="entry name" value="KPR-Related"/>
</dbReference>
<proteinExistence type="predicted"/>
<dbReference type="RefSeq" id="WP_073075925.1">
    <property type="nucleotide sequence ID" value="NZ_FQXV01000001.1"/>
</dbReference>
<gene>
    <name evidence="2" type="ORF">SAMN02745823_00367</name>
</gene>
<dbReference type="PANTHER" id="PTHR21708:SF26">
    <property type="entry name" value="2-DEHYDROPANTOATE 2-REDUCTASE"/>
    <property type="match status" value="1"/>
</dbReference>
<dbReference type="Pfam" id="PF02558">
    <property type="entry name" value="ApbA"/>
    <property type="match status" value="1"/>
</dbReference>
<dbReference type="Proteomes" id="UP000183995">
    <property type="component" value="Unassembled WGS sequence"/>
</dbReference>